<evidence type="ECO:0000313" key="2">
    <source>
        <dbReference type="EMBL" id="CAG5159239.1"/>
    </source>
</evidence>
<dbReference type="RefSeq" id="XP_043169037.1">
    <property type="nucleotide sequence ID" value="XM_043313102.1"/>
</dbReference>
<name>A0A8J2IA41_9PLEO</name>
<organism evidence="2 3">
    <name type="scientific">Alternaria atra</name>
    <dbReference type="NCBI Taxonomy" id="119953"/>
    <lineage>
        <taxon>Eukaryota</taxon>
        <taxon>Fungi</taxon>
        <taxon>Dikarya</taxon>
        <taxon>Ascomycota</taxon>
        <taxon>Pezizomycotina</taxon>
        <taxon>Dothideomycetes</taxon>
        <taxon>Pleosporomycetidae</taxon>
        <taxon>Pleosporales</taxon>
        <taxon>Pleosporineae</taxon>
        <taxon>Pleosporaceae</taxon>
        <taxon>Alternaria</taxon>
        <taxon>Alternaria sect. Ulocladioides</taxon>
    </lineage>
</organism>
<dbReference type="Proteomes" id="UP000676310">
    <property type="component" value="Unassembled WGS sequence"/>
</dbReference>
<gene>
    <name evidence="2" type="ORF">ALTATR162_LOCUS5483</name>
</gene>
<feature type="region of interest" description="Disordered" evidence="1">
    <location>
        <begin position="57"/>
        <end position="92"/>
    </location>
</feature>
<dbReference type="EMBL" id="CAJRGZ010000019">
    <property type="protein sequence ID" value="CAG5159239.1"/>
    <property type="molecule type" value="Genomic_DNA"/>
</dbReference>
<dbReference type="AlphaFoldDB" id="A0A8J2IA41"/>
<accession>A0A8J2IA41</accession>
<proteinExistence type="predicted"/>
<evidence type="ECO:0000313" key="3">
    <source>
        <dbReference type="Proteomes" id="UP000676310"/>
    </source>
</evidence>
<dbReference type="GeneID" id="67017266"/>
<feature type="compositionally biased region" description="Basic and acidic residues" evidence="1">
    <location>
        <begin position="59"/>
        <end position="84"/>
    </location>
</feature>
<comment type="caution">
    <text evidence="2">The sequence shown here is derived from an EMBL/GenBank/DDBJ whole genome shotgun (WGS) entry which is preliminary data.</text>
</comment>
<sequence>MSLANNAVDPIARLEAELAQEKAAHACTAKALESITHLHANQAITISSQMSIIRSQIQKHPEDMSDIQREAREAEDKRQRKTSETRAMGIAP</sequence>
<protein>
    <submittedName>
        <fullName evidence="2">Uncharacterized protein</fullName>
    </submittedName>
</protein>
<keyword evidence="3" id="KW-1185">Reference proteome</keyword>
<dbReference type="OrthoDB" id="3675711at2759"/>
<reference evidence="2" key="1">
    <citation type="submission" date="2021-05" db="EMBL/GenBank/DDBJ databases">
        <authorList>
            <person name="Stam R."/>
        </authorList>
    </citation>
    <scope>NUCLEOTIDE SEQUENCE</scope>
    <source>
        <strain evidence="2">CS162</strain>
    </source>
</reference>
<evidence type="ECO:0000256" key="1">
    <source>
        <dbReference type="SAM" id="MobiDB-lite"/>
    </source>
</evidence>